<evidence type="ECO:0000313" key="4">
    <source>
        <dbReference type="Proteomes" id="UP000823388"/>
    </source>
</evidence>
<dbReference type="AlphaFoldDB" id="A0A8T0T868"/>
<comment type="caution">
    <text evidence="3">The sequence shown here is derived from an EMBL/GenBank/DDBJ whole genome shotgun (WGS) entry which is preliminary data.</text>
</comment>
<gene>
    <name evidence="3" type="ORF">PVAP13_4NG184500</name>
</gene>
<dbReference type="EMBL" id="CM029044">
    <property type="protein sequence ID" value="KAG2607170.1"/>
    <property type="molecule type" value="Genomic_DNA"/>
</dbReference>
<accession>A0A8T0T868</accession>
<dbReference type="Pfam" id="PF12776">
    <property type="entry name" value="Myb_DNA-bind_3"/>
    <property type="match status" value="1"/>
</dbReference>
<evidence type="ECO:0000259" key="2">
    <source>
        <dbReference type="Pfam" id="PF12776"/>
    </source>
</evidence>
<dbReference type="InterPro" id="IPR024752">
    <property type="entry name" value="Myb/SANT-like_dom"/>
</dbReference>
<dbReference type="PANTHER" id="PTHR46934:SF14">
    <property type="entry name" value="OS11G0427500 PROTEIN"/>
    <property type="match status" value="1"/>
</dbReference>
<sequence>MVKEFHTRNRYISFSKSQIQEKEGQLKRDYKMLKAARQQSGSSWNEKRCMVEGSSAMWDNLEQSFPKIKRFRNNKASFPLYEALGELYDGHLIEGKYNCTTIDSMEDEAPLNLLPELDDDDDVVLLDEQRYSREEEIEDPDVSEVQRNLREQGDIVDKETQAD</sequence>
<evidence type="ECO:0000313" key="3">
    <source>
        <dbReference type="EMBL" id="KAG2607170.1"/>
    </source>
</evidence>
<proteinExistence type="predicted"/>
<evidence type="ECO:0000256" key="1">
    <source>
        <dbReference type="SAM" id="MobiDB-lite"/>
    </source>
</evidence>
<reference evidence="3" key="1">
    <citation type="submission" date="2020-05" db="EMBL/GenBank/DDBJ databases">
        <title>WGS assembly of Panicum virgatum.</title>
        <authorList>
            <person name="Lovell J.T."/>
            <person name="Jenkins J."/>
            <person name="Shu S."/>
            <person name="Juenger T.E."/>
            <person name="Schmutz J."/>
        </authorList>
    </citation>
    <scope>NUCLEOTIDE SEQUENCE</scope>
    <source>
        <strain evidence="3">AP13</strain>
    </source>
</reference>
<feature type="compositionally biased region" description="Basic and acidic residues" evidence="1">
    <location>
        <begin position="147"/>
        <end position="163"/>
    </location>
</feature>
<feature type="region of interest" description="Disordered" evidence="1">
    <location>
        <begin position="129"/>
        <end position="163"/>
    </location>
</feature>
<name>A0A8T0T868_PANVG</name>
<dbReference type="PANTHER" id="PTHR46934">
    <property type="entry name" value="MYB_DNA-BIND_3 DOMAIN-CONTAINING PROTEIN-RELATED"/>
    <property type="match status" value="1"/>
</dbReference>
<keyword evidence="4" id="KW-1185">Reference proteome</keyword>
<protein>
    <recommendedName>
        <fullName evidence="2">Myb/SANT-like domain-containing protein</fullName>
    </recommendedName>
</protein>
<feature type="domain" description="Myb/SANT-like" evidence="2">
    <location>
        <begin position="1"/>
        <end position="60"/>
    </location>
</feature>
<dbReference type="Proteomes" id="UP000823388">
    <property type="component" value="Chromosome 4N"/>
</dbReference>
<organism evidence="3 4">
    <name type="scientific">Panicum virgatum</name>
    <name type="common">Blackwell switchgrass</name>
    <dbReference type="NCBI Taxonomy" id="38727"/>
    <lineage>
        <taxon>Eukaryota</taxon>
        <taxon>Viridiplantae</taxon>
        <taxon>Streptophyta</taxon>
        <taxon>Embryophyta</taxon>
        <taxon>Tracheophyta</taxon>
        <taxon>Spermatophyta</taxon>
        <taxon>Magnoliopsida</taxon>
        <taxon>Liliopsida</taxon>
        <taxon>Poales</taxon>
        <taxon>Poaceae</taxon>
        <taxon>PACMAD clade</taxon>
        <taxon>Panicoideae</taxon>
        <taxon>Panicodae</taxon>
        <taxon>Paniceae</taxon>
        <taxon>Panicinae</taxon>
        <taxon>Panicum</taxon>
        <taxon>Panicum sect. Hiantes</taxon>
    </lineage>
</organism>